<reference evidence="2 3" key="1">
    <citation type="submission" date="2015-03" db="EMBL/GenBank/DDBJ databases">
        <authorList>
            <person name="Murphy D."/>
        </authorList>
    </citation>
    <scope>NUCLEOTIDE SEQUENCE [LARGE SCALE GENOMIC DNA]</scope>
    <source>
        <strain evidence="2 3">KMM 520</strain>
    </source>
</reference>
<gene>
    <name evidence="2" type="ORF">PTRA_a1907</name>
</gene>
<protein>
    <recommendedName>
        <fullName evidence="1">Helicase ATP-binding domain-containing protein</fullName>
    </recommendedName>
</protein>
<dbReference type="Gene3D" id="3.40.50.300">
    <property type="entry name" value="P-loop containing nucleotide triphosphate hydrolases"/>
    <property type="match status" value="2"/>
</dbReference>
<dbReference type="OrthoDB" id="5165890at2"/>
<dbReference type="EMBL" id="CP011034">
    <property type="protein sequence ID" value="ALS33049.1"/>
    <property type="molecule type" value="Genomic_DNA"/>
</dbReference>
<sequence>MLRSWQKECLELAVKKYTATDKHFLCQATPGSGKTIMAASLAKTLFDKKMIDRVVCFSPSVEVANNIRRTFGKIIGCSFDGSFTSIGVSMTYQSLCSIPQSAWFGLSKYRTFFIFDEIHHCSFSQDKSKINTWGERVVFNLQDIATYTLALSGTPWRSDALPIALLNYSDPEGKLICDYKYSFSQAIGDNVCREPKIVLVDSKSISNGHETYGSIAEFLKQTHSTHQEVLNNHSALKYLLKLAVLKLSEIRTSKSTAGGLVVASSVAHAEMINKILIEEFNQTSTIVTYLHDNSIKKINSFKSSFEQWIVSVGMISEGTDIPRLQVCCHLSSIKTELYFRQVLGRIVRSGKNKIELAWLFTFAETSLVEFAERINIDIPDCCSYVDMECNTLSLSDKSLKHLKPYKKGKNSSLKVNFDVLSEDCLSSGNYLVSTGELPYCSMDSLHIKSLRARVVEAFL</sequence>
<dbReference type="InterPro" id="IPR014001">
    <property type="entry name" value="Helicase_ATP-bd"/>
</dbReference>
<dbReference type="InterPro" id="IPR006935">
    <property type="entry name" value="Helicase/UvrB_N"/>
</dbReference>
<dbReference type="PATRIC" id="fig|1315283.4.peg.1642"/>
<organism evidence="2">
    <name type="scientific">Pseudoalteromonas translucida KMM 520</name>
    <dbReference type="NCBI Taxonomy" id="1315283"/>
    <lineage>
        <taxon>Bacteria</taxon>
        <taxon>Pseudomonadati</taxon>
        <taxon>Pseudomonadota</taxon>
        <taxon>Gammaproteobacteria</taxon>
        <taxon>Alteromonadales</taxon>
        <taxon>Pseudoalteromonadaceae</taxon>
        <taxon>Pseudoalteromonas</taxon>
    </lineage>
</organism>
<dbReference type="PANTHER" id="PTHR47396:SF1">
    <property type="entry name" value="ATP-DEPENDENT HELICASE IRC3-RELATED"/>
    <property type="match status" value="1"/>
</dbReference>
<evidence type="ECO:0000313" key="3">
    <source>
        <dbReference type="Proteomes" id="UP000065261"/>
    </source>
</evidence>
<evidence type="ECO:0000259" key="1">
    <source>
        <dbReference type="PROSITE" id="PS51192"/>
    </source>
</evidence>
<name>A0A0U2WZJ0_9GAMM</name>
<accession>A0A0U2WZJ0</accession>
<dbReference type="KEGG" id="ptn:PTRA_a1907"/>
<dbReference type="GO" id="GO:0005829">
    <property type="term" value="C:cytosol"/>
    <property type="evidence" value="ECO:0007669"/>
    <property type="project" value="TreeGrafter"/>
</dbReference>
<dbReference type="SUPFAM" id="SSF52540">
    <property type="entry name" value="P-loop containing nucleoside triphosphate hydrolases"/>
    <property type="match status" value="1"/>
</dbReference>
<feature type="domain" description="Helicase ATP-binding" evidence="1">
    <location>
        <begin position="15"/>
        <end position="173"/>
    </location>
</feature>
<proteinExistence type="predicted"/>
<dbReference type="Proteomes" id="UP000065261">
    <property type="component" value="Chromosome I"/>
</dbReference>
<dbReference type="GO" id="GO:0003677">
    <property type="term" value="F:DNA binding"/>
    <property type="evidence" value="ECO:0007669"/>
    <property type="project" value="InterPro"/>
</dbReference>
<dbReference type="GO" id="GO:0005524">
    <property type="term" value="F:ATP binding"/>
    <property type="evidence" value="ECO:0007669"/>
    <property type="project" value="InterPro"/>
</dbReference>
<dbReference type="GO" id="GO:0016787">
    <property type="term" value="F:hydrolase activity"/>
    <property type="evidence" value="ECO:0007669"/>
    <property type="project" value="InterPro"/>
</dbReference>
<dbReference type="InterPro" id="IPR050742">
    <property type="entry name" value="Helicase_Restrict-Modif_Enz"/>
</dbReference>
<dbReference type="Pfam" id="PF04851">
    <property type="entry name" value="ResIII"/>
    <property type="match status" value="1"/>
</dbReference>
<evidence type="ECO:0000313" key="2">
    <source>
        <dbReference type="EMBL" id="ALS33049.1"/>
    </source>
</evidence>
<dbReference type="PROSITE" id="PS51192">
    <property type="entry name" value="HELICASE_ATP_BIND_1"/>
    <property type="match status" value="1"/>
</dbReference>
<dbReference type="SMART" id="SM00487">
    <property type="entry name" value="DEXDc"/>
    <property type="match status" value="1"/>
</dbReference>
<dbReference type="InterPro" id="IPR027417">
    <property type="entry name" value="P-loop_NTPase"/>
</dbReference>
<dbReference type="PANTHER" id="PTHR47396">
    <property type="entry name" value="TYPE I RESTRICTION ENZYME ECOKI R PROTEIN"/>
    <property type="match status" value="1"/>
</dbReference>
<dbReference type="AlphaFoldDB" id="A0A0U2WZJ0"/>
<dbReference type="RefSeq" id="WP_058373398.1">
    <property type="nucleotide sequence ID" value="NZ_CP011034.1"/>
</dbReference>